<evidence type="ECO:0000256" key="1">
    <source>
        <dbReference type="SAM" id="MobiDB-lite"/>
    </source>
</evidence>
<gene>
    <name evidence="2" type="ORF">GCM10025874_17070</name>
</gene>
<keyword evidence="3" id="KW-1185">Reference proteome</keyword>
<dbReference type="Proteomes" id="UP001157160">
    <property type="component" value="Unassembled WGS sequence"/>
</dbReference>
<dbReference type="RefSeq" id="WP_284231791.1">
    <property type="nucleotide sequence ID" value="NZ_BSUL01000001.1"/>
</dbReference>
<proteinExistence type="predicted"/>
<dbReference type="AlphaFoldDB" id="A0AA37X9C4"/>
<accession>A0AA37X9C4</accession>
<evidence type="ECO:0000313" key="3">
    <source>
        <dbReference type="Proteomes" id="UP001157160"/>
    </source>
</evidence>
<protein>
    <submittedName>
        <fullName evidence="2">Uncharacterized protein</fullName>
    </submittedName>
</protein>
<name>A0AA37X9C4_9MICO</name>
<evidence type="ECO:0000313" key="2">
    <source>
        <dbReference type="EMBL" id="GMA28454.1"/>
    </source>
</evidence>
<dbReference type="EMBL" id="BSUL01000001">
    <property type="protein sequence ID" value="GMA28454.1"/>
    <property type="molecule type" value="Genomic_DNA"/>
</dbReference>
<organism evidence="2 3">
    <name type="scientific">Arenivirga flava</name>
    <dbReference type="NCBI Taxonomy" id="1930060"/>
    <lineage>
        <taxon>Bacteria</taxon>
        <taxon>Bacillati</taxon>
        <taxon>Actinomycetota</taxon>
        <taxon>Actinomycetes</taxon>
        <taxon>Micrococcales</taxon>
        <taxon>Microbacteriaceae</taxon>
        <taxon>Arenivirga</taxon>
    </lineage>
</organism>
<comment type="caution">
    <text evidence="2">The sequence shown here is derived from an EMBL/GenBank/DDBJ whole genome shotgun (WGS) entry which is preliminary data.</text>
</comment>
<sequence>MANFSKILKAAQHALKTEQGRSAGRKAVDGIAQAGDRVTGGKHRDKIEKARQAARKHLGDERR</sequence>
<feature type="region of interest" description="Disordered" evidence="1">
    <location>
        <begin position="15"/>
        <end position="63"/>
    </location>
</feature>
<reference evidence="2 3" key="1">
    <citation type="journal article" date="2014" name="Int. J. Syst. Evol. Microbiol.">
        <title>Complete genome sequence of Corynebacterium casei LMG S-19264T (=DSM 44701T), isolated from a smear-ripened cheese.</title>
        <authorList>
            <consortium name="US DOE Joint Genome Institute (JGI-PGF)"/>
            <person name="Walter F."/>
            <person name="Albersmeier A."/>
            <person name="Kalinowski J."/>
            <person name="Ruckert C."/>
        </authorList>
    </citation>
    <scope>NUCLEOTIDE SEQUENCE [LARGE SCALE GENOMIC DNA]</scope>
    <source>
        <strain evidence="2 3">NBRC 112289</strain>
    </source>
</reference>
<feature type="compositionally biased region" description="Basic and acidic residues" evidence="1">
    <location>
        <begin position="45"/>
        <end position="63"/>
    </location>
</feature>